<evidence type="ECO:0000313" key="1">
    <source>
        <dbReference type="EMBL" id="GIY02982.1"/>
    </source>
</evidence>
<dbReference type="Proteomes" id="UP001054837">
    <property type="component" value="Unassembled WGS sequence"/>
</dbReference>
<name>A0AAV4Q3M3_9ARAC</name>
<comment type="caution">
    <text evidence="1">The sequence shown here is derived from an EMBL/GenBank/DDBJ whole genome shotgun (WGS) entry which is preliminary data.</text>
</comment>
<dbReference type="EMBL" id="BPLQ01003766">
    <property type="protein sequence ID" value="GIY02982.1"/>
    <property type="molecule type" value="Genomic_DNA"/>
</dbReference>
<protein>
    <submittedName>
        <fullName evidence="1">Uncharacterized protein</fullName>
    </submittedName>
</protein>
<sequence length="196" mass="21677">MGQQMACTAEIACDTTFLVPGRGSITLVVSLIAATSPSKLPENLSRAIERCATEEKKPQPQASVFCEPSLYTWIHSSYGYLSAILAKVSDFKWGYGCVPLLQVDSWTVVCRGISAFSAMYCSLLKGSLLVSAIPYFSLFTTVLCRGVSWVSRRWSVFSPEVVRCSLGSLKKFQHCLVSTCSLWLNVRLKLKCCYWG</sequence>
<reference evidence="1 2" key="1">
    <citation type="submission" date="2021-06" db="EMBL/GenBank/DDBJ databases">
        <title>Caerostris darwini draft genome.</title>
        <authorList>
            <person name="Kono N."/>
            <person name="Arakawa K."/>
        </authorList>
    </citation>
    <scope>NUCLEOTIDE SEQUENCE [LARGE SCALE GENOMIC DNA]</scope>
</reference>
<organism evidence="1 2">
    <name type="scientific">Caerostris darwini</name>
    <dbReference type="NCBI Taxonomy" id="1538125"/>
    <lineage>
        <taxon>Eukaryota</taxon>
        <taxon>Metazoa</taxon>
        <taxon>Ecdysozoa</taxon>
        <taxon>Arthropoda</taxon>
        <taxon>Chelicerata</taxon>
        <taxon>Arachnida</taxon>
        <taxon>Araneae</taxon>
        <taxon>Araneomorphae</taxon>
        <taxon>Entelegynae</taxon>
        <taxon>Araneoidea</taxon>
        <taxon>Araneidae</taxon>
        <taxon>Caerostris</taxon>
    </lineage>
</organism>
<gene>
    <name evidence="1" type="ORF">CDAR_407601</name>
</gene>
<accession>A0AAV4Q3M3</accession>
<dbReference type="AlphaFoldDB" id="A0AAV4Q3M3"/>
<keyword evidence="2" id="KW-1185">Reference proteome</keyword>
<evidence type="ECO:0000313" key="2">
    <source>
        <dbReference type="Proteomes" id="UP001054837"/>
    </source>
</evidence>
<proteinExistence type="predicted"/>